<reference evidence="2 3" key="1">
    <citation type="submission" date="2024-05" db="EMBL/GenBank/DDBJ databases">
        <authorList>
            <person name="Haq I."/>
            <person name="Ullah Z."/>
            <person name="Ahmad R."/>
            <person name="Li M."/>
            <person name="Tong Y."/>
        </authorList>
    </citation>
    <scope>NUCLEOTIDE SEQUENCE [LARGE SCALE GENOMIC DNA]</scope>
    <source>
        <strain evidence="2 3">16A2E</strain>
    </source>
</reference>
<protein>
    <submittedName>
        <fullName evidence="2">YdcF family protein</fullName>
    </submittedName>
</protein>
<dbReference type="InterPro" id="IPR051599">
    <property type="entry name" value="Cell_Envelope_Assoc"/>
</dbReference>
<dbReference type="EMBL" id="JBDIML010000002">
    <property type="protein sequence ID" value="MEN2766916.1"/>
    <property type="molecule type" value="Genomic_DNA"/>
</dbReference>
<organism evidence="2 3">
    <name type="scientific">Ornithinibacillus xuwenensis</name>
    <dbReference type="NCBI Taxonomy" id="3144668"/>
    <lineage>
        <taxon>Bacteria</taxon>
        <taxon>Bacillati</taxon>
        <taxon>Bacillota</taxon>
        <taxon>Bacilli</taxon>
        <taxon>Bacillales</taxon>
        <taxon>Bacillaceae</taxon>
        <taxon>Ornithinibacillus</taxon>
    </lineage>
</organism>
<accession>A0ABU9XF86</accession>
<evidence type="ECO:0000313" key="3">
    <source>
        <dbReference type="Proteomes" id="UP001444625"/>
    </source>
</evidence>
<proteinExistence type="predicted"/>
<dbReference type="PANTHER" id="PTHR30336">
    <property type="entry name" value="INNER MEMBRANE PROTEIN, PROBABLE PERMEASE"/>
    <property type="match status" value="1"/>
</dbReference>
<evidence type="ECO:0000313" key="2">
    <source>
        <dbReference type="EMBL" id="MEN2766916.1"/>
    </source>
</evidence>
<dbReference type="RefSeq" id="WP_345824381.1">
    <property type="nucleotide sequence ID" value="NZ_JBDIML010000002.1"/>
</dbReference>
<name>A0ABU9XF86_9BACI</name>
<feature type="domain" description="DUF218" evidence="1">
    <location>
        <begin position="33"/>
        <end position="158"/>
    </location>
</feature>
<dbReference type="Gene3D" id="3.40.50.620">
    <property type="entry name" value="HUPs"/>
    <property type="match status" value="1"/>
</dbReference>
<dbReference type="Pfam" id="PF02698">
    <property type="entry name" value="DUF218"/>
    <property type="match status" value="1"/>
</dbReference>
<comment type="caution">
    <text evidence="2">The sequence shown here is derived from an EMBL/GenBank/DDBJ whole genome shotgun (WGS) entry which is preliminary data.</text>
</comment>
<dbReference type="InterPro" id="IPR014729">
    <property type="entry name" value="Rossmann-like_a/b/a_fold"/>
</dbReference>
<dbReference type="Proteomes" id="UP001444625">
    <property type="component" value="Unassembled WGS sequence"/>
</dbReference>
<dbReference type="InterPro" id="IPR003848">
    <property type="entry name" value="DUF218"/>
</dbReference>
<gene>
    <name evidence="2" type="ORF">ABC228_06945</name>
</gene>
<dbReference type="PANTHER" id="PTHR30336:SF20">
    <property type="entry name" value="DUF218 DOMAIN-CONTAINING PROTEIN"/>
    <property type="match status" value="1"/>
</dbReference>
<keyword evidence="3" id="KW-1185">Reference proteome</keyword>
<sequence length="203" mass="23363">MYISQLNFEELTRKQITNLIFTDIEDDCNTGECILVVGSKTAVHWRLPAAIELYKQGRAKKILFSGGMQFEGSELTEAALLKEEALALGVLEEDIITEEISLNTLENVLASLLVLQREFELHNINRILVVTNSFHMKRLDMTLKTYMPSWFKFTLCPTHDGVTRKNNWHLSEKGRIRVETEAEKIIKYVKQGSIKDEKLKFTL</sequence>
<dbReference type="CDD" id="cd06259">
    <property type="entry name" value="YdcF-like"/>
    <property type="match status" value="1"/>
</dbReference>
<evidence type="ECO:0000259" key="1">
    <source>
        <dbReference type="Pfam" id="PF02698"/>
    </source>
</evidence>